<gene>
    <name evidence="1" type="ORF">UFOPK4071_00432</name>
</gene>
<organism evidence="1">
    <name type="scientific">freshwater metagenome</name>
    <dbReference type="NCBI Taxonomy" id="449393"/>
    <lineage>
        <taxon>unclassified sequences</taxon>
        <taxon>metagenomes</taxon>
        <taxon>ecological metagenomes</taxon>
    </lineage>
</organism>
<protein>
    <submittedName>
        <fullName evidence="1">Unannotated protein</fullName>
    </submittedName>
</protein>
<dbReference type="EMBL" id="CAFBPF010000036">
    <property type="protein sequence ID" value="CAB5005542.1"/>
    <property type="molecule type" value="Genomic_DNA"/>
</dbReference>
<accession>A0A6J7PSP5</accession>
<evidence type="ECO:0000313" key="1">
    <source>
        <dbReference type="EMBL" id="CAB5005542.1"/>
    </source>
</evidence>
<name>A0A6J7PSP5_9ZZZZ</name>
<reference evidence="1" key="1">
    <citation type="submission" date="2020-05" db="EMBL/GenBank/DDBJ databases">
        <authorList>
            <person name="Chiriac C."/>
            <person name="Salcher M."/>
            <person name="Ghai R."/>
            <person name="Kavagutti S V."/>
        </authorList>
    </citation>
    <scope>NUCLEOTIDE SEQUENCE</scope>
</reference>
<dbReference type="AlphaFoldDB" id="A0A6J7PSP5"/>
<proteinExistence type="predicted"/>
<sequence length="87" mass="8866">MSVDSVVSSGDTHRISIGLTGLGVLGVLEVPRVLRASGVSRAEGNEIPISDAPSRGATVSYLIRSAPSNVDPAKSAFKPSSSSASER</sequence>